<keyword evidence="1" id="KW-0472">Membrane</keyword>
<dbReference type="EMBL" id="UINC01004793">
    <property type="protein sequence ID" value="SVA16889.1"/>
    <property type="molecule type" value="Genomic_DNA"/>
</dbReference>
<feature type="non-terminal residue" evidence="2">
    <location>
        <position position="1"/>
    </location>
</feature>
<name>A0A381TM24_9ZZZZ</name>
<protein>
    <submittedName>
        <fullName evidence="2">Uncharacterized protein</fullName>
    </submittedName>
</protein>
<accession>A0A381TM24</accession>
<proteinExistence type="predicted"/>
<gene>
    <name evidence="2" type="ORF">METZ01_LOCUS69743</name>
</gene>
<keyword evidence="1" id="KW-1133">Transmembrane helix</keyword>
<sequence length="69" mass="8201">KKLSRFGVRSKDYYLYLFFKRAHKSFTLLFGCLLPLFFNAICSVITFGLLFLEKQFRLLDILFQIIIGQ</sequence>
<reference evidence="2" key="1">
    <citation type="submission" date="2018-05" db="EMBL/GenBank/DDBJ databases">
        <authorList>
            <person name="Lanie J.A."/>
            <person name="Ng W.-L."/>
            <person name="Kazmierczak K.M."/>
            <person name="Andrzejewski T.M."/>
            <person name="Davidsen T.M."/>
            <person name="Wayne K.J."/>
            <person name="Tettelin H."/>
            <person name="Glass J.I."/>
            <person name="Rusch D."/>
            <person name="Podicherti R."/>
            <person name="Tsui H.-C.T."/>
            <person name="Winkler M.E."/>
        </authorList>
    </citation>
    <scope>NUCLEOTIDE SEQUENCE</scope>
</reference>
<feature type="transmembrane region" description="Helical" evidence="1">
    <location>
        <begin position="26"/>
        <end position="52"/>
    </location>
</feature>
<organism evidence="2">
    <name type="scientific">marine metagenome</name>
    <dbReference type="NCBI Taxonomy" id="408172"/>
    <lineage>
        <taxon>unclassified sequences</taxon>
        <taxon>metagenomes</taxon>
        <taxon>ecological metagenomes</taxon>
    </lineage>
</organism>
<evidence type="ECO:0000313" key="2">
    <source>
        <dbReference type="EMBL" id="SVA16889.1"/>
    </source>
</evidence>
<evidence type="ECO:0000256" key="1">
    <source>
        <dbReference type="SAM" id="Phobius"/>
    </source>
</evidence>
<dbReference type="AlphaFoldDB" id="A0A381TM24"/>
<keyword evidence="1" id="KW-0812">Transmembrane</keyword>